<keyword evidence="9 14" id="KW-0560">Oxidoreductase</keyword>
<dbReference type="GO" id="GO:0009055">
    <property type="term" value="F:electron transfer activity"/>
    <property type="evidence" value="ECO:0007669"/>
    <property type="project" value="UniProtKB-UniRule"/>
</dbReference>
<dbReference type="PANTHER" id="PTHR36570:SF2">
    <property type="entry name" value="DISULFIDE BOND FORMATION PROTEIN B"/>
    <property type="match status" value="1"/>
</dbReference>
<comment type="similarity">
    <text evidence="2 14">Belongs to the DsbB family.</text>
</comment>
<comment type="function">
    <text evidence="14">Required for disulfide bond formation in some periplasmic proteins. Acts by oxidizing the DsbA protein.</text>
</comment>
<comment type="subcellular location">
    <subcellularLocation>
        <location evidence="1">Cell inner membrane</location>
        <topology evidence="1">Multi-pass membrane protein</topology>
    </subcellularLocation>
    <subcellularLocation>
        <location evidence="14">Cell membrane</location>
        <topology evidence="14">Multi-pass membrane protein</topology>
    </subcellularLocation>
</comment>
<dbReference type="GO" id="GO:0006457">
    <property type="term" value="P:protein folding"/>
    <property type="evidence" value="ECO:0007669"/>
    <property type="project" value="InterPro"/>
</dbReference>
<keyword evidence="10 14" id="KW-0472">Membrane</keyword>
<dbReference type="NCBIfam" id="NF002485">
    <property type="entry name" value="PRK01749.1"/>
    <property type="match status" value="1"/>
</dbReference>
<proteinExistence type="inferred from homology"/>
<keyword evidence="4 14" id="KW-1003">Cell membrane</keyword>
<dbReference type="SUPFAM" id="SSF158442">
    <property type="entry name" value="DsbB-like"/>
    <property type="match status" value="1"/>
</dbReference>
<evidence type="ECO:0000256" key="3">
    <source>
        <dbReference type="ARBA" id="ARBA00022448"/>
    </source>
</evidence>
<evidence type="ECO:0000256" key="6">
    <source>
        <dbReference type="ARBA" id="ARBA00022692"/>
    </source>
</evidence>
<feature type="topological domain" description="Cytoplasmic" evidence="14">
    <location>
        <begin position="1"/>
        <end position="25"/>
    </location>
</feature>
<evidence type="ECO:0000256" key="4">
    <source>
        <dbReference type="ARBA" id="ARBA00022475"/>
    </source>
</evidence>
<feature type="disulfide bond" description="Redox-active" evidence="14">
    <location>
        <begin position="52"/>
        <end position="55"/>
    </location>
</feature>
<dbReference type="PANTHER" id="PTHR36570">
    <property type="entry name" value="DISULFIDE BOND FORMATION PROTEIN B"/>
    <property type="match status" value="1"/>
</dbReference>
<evidence type="ECO:0000256" key="11">
    <source>
        <dbReference type="ARBA" id="ARBA00023157"/>
    </source>
</evidence>
<protein>
    <recommendedName>
        <fullName evidence="14">Disulfide bond formation protein B</fullName>
    </recommendedName>
    <alternativeName>
        <fullName evidence="14">Disulfide oxidoreductase</fullName>
    </alternativeName>
</protein>
<accession>A0A380A1Y4</accession>
<evidence type="ECO:0000256" key="8">
    <source>
        <dbReference type="ARBA" id="ARBA00022989"/>
    </source>
</evidence>
<evidence type="ECO:0000256" key="12">
    <source>
        <dbReference type="ARBA" id="ARBA00023186"/>
    </source>
</evidence>
<evidence type="ECO:0000256" key="1">
    <source>
        <dbReference type="ARBA" id="ARBA00004429"/>
    </source>
</evidence>
<evidence type="ECO:0000313" key="16">
    <source>
        <dbReference type="EMBL" id="SUI72882.1"/>
    </source>
</evidence>
<evidence type="ECO:0000256" key="5">
    <source>
        <dbReference type="ARBA" id="ARBA00022519"/>
    </source>
</evidence>
<feature type="transmembrane region" description="Helical" evidence="15">
    <location>
        <begin position="56"/>
        <end position="76"/>
    </location>
</feature>
<feature type="topological domain" description="Periplasmic" evidence="14">
    <location>
        <begin position="102"/>
        <end position="156"/>
    </location>
</feature>
<evidence type="ECO:0000256" key="2">
    <source>
        <dbReference type="ARBA" id="ARBA00008823"/>
    </source>
</evidence>
<reference evidence="16 17" key="1">
    <citation type="submission" date="2018-06" db="EMBL/GenBank/DDBJ databases">
        <authorList>
            <consortium name="Pathogen Informatics"/>
            <person name="Doyle S."/>
        </authorList>
    </citation>
    <scope>NUCLEOTIDE SEQUENCE [LARGE SCALE GENOMIC DNA]</scope>
    <source>
        <strain evidence="16 17">NCTC10736</strain>
    </source>
</reference>
<evidence type="ECO:0000256" key="13">
    <source>
        <dbReference type="ARBA" id="ARBA00023284"/>
    </source>
</evidence>
<keyword evidence="3 14" id="KW-0813">Transport</keyword>
<dbReference type="AlphaFoldDB" id="A0A380A1Y4"/>
<feature type="disulfide bond" description="Redox-active" evidence="14">
    <location>
        <begin position="116"/>
        <end position="142"/>
    </location>
</feature>
<evidence type="ECO:0000256" key="10">
    <source>
        <dbReference type="ARBA" id="ARBA00023136"/>
    </source>
</evidence>
<evidence type="ECO:0000256" key="14">
    <source>
        <dbReference type="HAMAP-Rule" id="MF_00286"/>
    </source>
</evidence>
<keyword evidence="13 14" id="KW-0676">Redox-active center</keyword>
<evidence type="ECO:0000313" key="17">
    <source>
        <dbReference type="Proteomes" id="UP000255061"/>
    </source>
</evidence>
<dbReference type="InterPro" id="IPR050183">
    <property type="entry name" value="DsbB"/>
</dbReference>
<feature type="transmembrane region" description="Helical" evidence="15">
    <location>
        <begin position="26"/>
        <end position="44"/>
    </location>
</feature>
<keyword evidence="6 14" id="KW-0812">Transmembrane</keyword>
<keyword evidence="12 14" id="KW-0143">Chaperone</keyword>
<keyword evidence="7 14" id="KW-0249">Electron transport</keyword>
<feature type="topological domain" description="Periplasmic" evidence="14">
    <location>
        <begin position="43"/>
        <end position="60"/>
    </location>
</feature>
<dbReference type="EMBL" id="UGYV01000001">
    <property type="protein sequence ID" value="SUI72882.1"/>
    <property type="molecule type" value="Genomic_DNA"/>
</dbReference>
<feature type="topological domain" description="Cytoplasmic" evidence="14">
    <location>
        <begin position="176"/>
        <end position="187"/>
    </location>
</feature>
<feature type="transmembrane region" description="Helical" evidence="15">
    <location>
        <begin position="83"/>
        <end position="104"/>
    </location>
</feature>
<feature type="transmembrane region" description="Helical" evidence="15">
    <location>
        <begin position="157"/>
        <end position="177"/>
    </location>
</feature>
<dbReference type="InterPro" id="IPR003752">
    <property type="entry name" value="DiS_bond_form_DsbB/BdbC"/>
</dbReference>
<sequence length="187" mass="20824">MFEGVFADTELILTVLTRFAHSRSSWFLLGGTALGLELTALYFQHVMKLDPCVMCIYQRLAVFGLLAAGLIGMIAPKYRIIRLLAALLWAVSATWGLKLALSLVDMQTNPSPFSTCSFLPEFPTWMPLHEWFPSIMLPTGMCTDTPWSFMGVTMAEWMVVAFSGFLVAWLLFIVPIVSGSAKPSLYK</sequence>
<evidence type="ECO:0000256" key="7">
    <source>
        <dbReference type="ARBA" id="ARBA00022982"/>
    </source>
</evidence>
<dbReference type="Proteomes" id="UP000255061">
    <property type="component" value="Unassembled WGS sequence"/>
</dbReference>
<keyword evidence="5" id="KW-0997">Cell inner membrane</keyword>
<dbReference type="Pfam" id="PF02600">
    <property type="entry name" value="DsbB"/>
    <property type="match status" value="1"/>
</dbReference>
<name>A0A380A1Y4_9GAMM</name>
<dbReference type="InterPro" id="IPR023380">
    <property type="entry name" value="DsbB-like_sf"/>
</dbReference>
<dbReference type="GO" id="GO:0005886">
    <property type="term" value="C:plasma membrane"/>
    <property type="evidence" value="ECO:0007669"/>
    <property type="project" value="UniProtKB-SubCell"/>
</dbReference>
<dbReference type="Gene3D" id="1.20.1550.10">
    <property type="entry name" value="DsbB-like"/>
    <property type="match status" value="1"/>
</dbReference>
<comment type="caution">
    <text evidence="14">Lacks conserved residue(s) required for the propagation of feature annotation.</text>
</comment>
<keyword evidence="8 14" id="KW-1133">Transmembrane helix</keyword>
<dbReference type="GO" id="GO:0015035">
    <property type="term" value="F:protein-disulfide reductase activity"/>
    <property type="evidence" value="ECO:0007669"/>
    <property type="project" value="UniProtKB-UniRule"/>
</dbReference>
<dbReference type="HAMAP" id="MF_00286">
    <property type="entry name" value="DsbB"/>
    <property type="match status" value="1"/>
</dbReference>
<keyword evidence="11 14" id="KW-1015">Disulfide bond</keyword>
<gene>
    <name evidence="14 16" type="primary">dsbB</name>
    <name evidence="16" type="ORF">NCTC10736_01481</name>
</gene>
<evidence type="ECO:0000256" key="15">
    <source>
        <dbReference type="SAM" id="Phobius"/>
    </source>
</evidence>
<dbReference type="InterPro" id="IPR022920">
    <property type="entry name" value="Disulphide_bond_form_DsbB"/>
</dbReference>
<evidence type="ECO:0000256" key="9">
    <source>
        <dbReference type="ARBA" id="ARBA00023002"/>
    </source>
</evidence>
<organism evidence="16 17">
    <name type="scientific">Shewanella morhuae</name>
    <dbReference type="NCBI Taxonomy" id="365591"/>
    <lineage>
        <taxon>Bacteria</taxon>
        <taxon>Pseudomonadati</taxon>
        <taxon>Pseudomonadota</taxon>
        <taxon>Gammaproteobacteria</taxon>
        <taxon>Alteromonadales</taxon>
        <taxon>Shewanellaceae</taxon>
        <taxon>Shewanella</taxon>
    </lineage>
</organism>